<keyword evidence="2" id="KW-0732">Signal</keyword>
<feature type="chain" id="PRO_5041704767" evidence="2">
    <location>
        <begin position="21"/>
        <end position="271"/>
    </location>
</feature>
<dbReference type="Proteomes" id="UP001177769">
    <property type="component" value="Chromosome"/>
</dbReference>
<accession>A0AA95N7U9</accession>
<evidence type="ECO:0000256" key="1">
    <source>
        <dbReference type="SAM" id="MobiDB-lite"/>
    </source>
</evidence>
<dbReference type="RefSeq" id="WP_285231224.1">
    <property type="nucleotide sequence ID" value="NZ_CP116346.1"/>
</dbReference>
<evidence type="ECO:0000313" key="4">
    <source>
        <dbReference type="Proteomes" id="UP001177769"/>
    </source>
</evidence>
<gene>
    <name evidence="3" type="ORF">PFX98_14555</name>
</gene>
<organism evidence="3 4">
    <name type="scientific">Paucibacter sediminis</name>
    <dbReference type="NCBI Taxonomy" id="3019553"/>
    <lineage>
        <taxon>Bacteria</taxon>
        <taxon>Pseudomonadati</taxon>
        <taxon>Pseudomonadota</taxon>
        <taxon>Betaproteobacteria</taxon>
        <taxon>Burkholderiales</taxon>
        <taxon>Sphaerotilaceae</taxon>
        <taxon>Roseateles</taxon>
    </lineage>
</organism>
<evidence type="ECO:0000256" key="2">
    <source>
        <dbReference type="SAM" id="SignalP"/>
    </source>
</evidence>
<dbReference type="KEGG" id="pais:PFX98_14555"/>
<feature type="region of interest" description="Disordered" evidence="1">
    <location>
        <begin position="181"/>
        <end position="271"/>
    </location>
</feature>
<dbReference type="AlphaFoldDB" id="A0AA95N7U9"/>
<reference evidence="3" key="1">
    <citation type="submission" date="2023-01" db="EMBL/GenBank/DDBJ databases">
        <title>Whole genome sequence of Paucibacter sp. S2-9 isolated from pond sediment.</title>
        <authorList>
            <person name="Jung J.Y."/>
        </authorList>
    </citation>
    <scope>NUCLEOTIDE SEQUENCE</scope>
    <source>
        <strain evidence="3">S2-9</strain>
    </source>
</reference>
<feature type="compositionally biased region" description="Basic and acidic residues" evidence="1">
    <location>
        <begin position="216"/>
        <end position="231"/>
    </location>
</feature>
<feature type="signal peptide" evidence="2">
    <location>
        <begin position="1"/>
        <end position="20"/>
    </location>
</feature>
<feature type="compositionally biased region" description="Basic and acidic residues" evidence="1">
    <location>
        <begin position="246"/>
        <end position="271"/>
    </location>
</feature>
<sequence length="271" mass="31561">MRHTLVMLTMLMGLAGSATAQFTVSIGINVPSYPELRRVPGYPVYYAPGLRVNFFFYDGLYWVLEGDDWYASPWYNGPWRLTRPELVPLYVLRIPVRYYRSPPSYFQGWQLGAPPRWGDHWGPAWQQQRPGWERWDRRSAPAPAPLPSYQRQYPAARYPQPEQQQALQQQQYRYRPRDATVRELMPPPPAPHAPTVKPNPPPRSEALRQAPPPAPMREKPQAHERPPEREQQPQAHEPPARGKPPAAEKRKEHGDERGNERGNERDQDRKK</sequence>
<protein>
    <submittedName>
        <fullName evidence="3">Uncharacterized protein</fullName>
    </submittedName>
</protein>
<keyword evidence="4" id="KW-1185">Reference proteome</keyword>
<proteinExistence type="predicted"/>
<name>A0AA95N7U9_9BURK</name>
<evidence type="ECO:0000313" key="3">
    <source>
        <dbReference type="EMBL" id="WIT10155.1"/>
    </source>
</evidence>
<dbReference type="EMBL" id="CP116346">
    <property type="protein sequence ID" value="WIT10155.1"/>
    <property type="molecule type" value="Genomic_DNA"/>
</dbReference>
<feature type="compositionally biased region" description="Pro residues" evidence="1">
    <location>
        <begin position="185"/>
        <end position="203"/>
    </location>
</feature>